<dbReference type="AlphaFoldDB" id="A0AAE3H0T8"/>
<comment type="caution">
    <text evidence="11">The sequence shown here is derived from an EMBL/GenBank/DDBJ whole genome shotgun (WGS) entry which is preliminary data.</text>
</comment>
<dbReference type="Proteomes" id="UP001204953">
    <property type="component" value="Unassembled WGS sequence"/>
</dbReference>
<evidence type="ECO:0000256" key="6">
    <source>
        <dbReference type="ARBA" id="ARBA00022842"/>
    </source>
</evidence>
<evidence type="ECO:0000256" key="8">
    <source>
        <dbReference type="ARBA" id="ARBA00044479"/>
    </source>
</evidence>
<protein>
    <recommendedName>
        <fullName evidence="3">3'(2'),5'-bisphosphate nucleotidase</fullName>
        <ecNumber evidence="3">3.1.3.7</ecNumber>
    </recommendedName>
</protein>
<sequence>MSYEQEKQIAIKAVTAAAKLCQAVRREQSVSEGANQNRVKYFTKPDRTPVTIADFGAQAIICQALAEAFPNDAVVGEEDSGLLQEPEMMEGAAQITDYVKRQIKIATPESVKNWIDRGNGTISDRYWTIDPIDGTKGYIRGGQYAIALALVEGSEVKLGVLCCPALPLTFAEPESETGVIFVAVRGEGTTMIPLNGGSPKLIRVNCRTPQTNSNVFDELHLRMVESVESSHGNMSLEAQVGEVVGLNTPSLRIDSMAKYGVIARGEAALYIRLPSPLSSPKRQNIWDHAAGAIAVEEAGGRVTDMYGRPLDFSCGSKLFNNQGTIASNGEIHEAVLAAVAKIIASSY</sequence>
<keyword evidence="5 11" id="KW-0378">Hydrolase</keyword>
<dbReference type="CDD" id="cd01517">
    <property type="entry name" value="PAP_phosphatase"/>
    <property type="match status" value="1"/>
</dbReference>
<comment type="cofactor">
    <cofactor evidence="1 10">
        <name>Mg(2+)</name>
        <dbReference type="ChEBI" id="CHEBI:18420"/>
    </cofactor>
</comment>
<dbReference type="InterPro" id="IPR006239">
    <property type="entry name" value="DPNP"/>
</dbReference>
<evidence type="ECO:0000256" key="9">
    <source>
        <dbReference type="ARBA" id="ARBA00044484"/>
    </source>
</evidence>
<evidence type="ECO:0000256" key="7">
    <source>
        <dbReference type="ARBA" id="ARBA00044466"/>
    </source>
</evidence>
<feature type="binding site" evidence="10">
    <location>
        <position position="133"/>
    </location>
    <ligand>
        <name>Mg(2+)</name>
        <dbReference type="ChEBI" id="CHEBI:18420"/>
        <label>1</label>
        <note>catalytic</note>
    </ligand>
</feature>
<feature type="binding site" evidence="10">
    <location>
        <position position="287"/>
    </location>
    <ligand>
        <name>Mg(2+)</name>
        <dbReference type="ChEBI" id="CHEBI:18420"/>
        <label>1</label>
        <note>catalytic</note>
    </ligand>
</feature>
<evidence type="ECO:0000256" key="4">
    <source>
        <dbReference type="ARBA" id="ARBA00022723"/>
    </source>
</evidence>
<comment type="catalytic activity">
    <reaction evidence="9">
        <text>3'-phosphoadenylyl sulfate + H2O = adenosine 5'-phosphosulfate + phosphate</text>
        <dbReference type="Rhea" id="RHEA:77639"/>
        <dbReference type="ChEBI" id="CHEBI:15377"/>
        <dbReference type="ChEBI" id="CHEBI:43474"/>
        <dbReference type="ChEBI" id="CHEBI:58243"/>
        <dbReference type="ChEBI" id="CHEBI:58339"/>
        <dbReference type="EC" id="3.1.3.7"/>
    </reaction>
    <physiologicalReaction direction="left-to-right" evidence="9">
        <dbReference type="Rhea" id="RHEA:77640"/>
    </physiologicalReaction>
</comment>
<dbReference type="PANTHER" id="PTHR43200:SF6">
    <property type="entry name" value="3'(2'),5'-BISPHOSPHATE NUCLEOTIDASE"/>
    <property type="match status" value="1"/>
</dbReference>
<organism evidence="11 12">
    <name type="scientific">Limnofasciculus baicalensis BBK-W-15</name>
    <dbReference type="NCBI Taxonomy" id="2699891"/>
    <lineage>
        <taxon>Bacteria</taxon>
        <taxon>Bacillati</taxon>
        <taxon>Cyanobacteriota</taxon>
        <taxon>Cyanophyceae</taxon>
        <taxon>Coleofasciculales</taxon>
        <taxon>Coleofasciculaceae</taxon>
        <taxon>Limnofasciculus</taxon>
        <taxon>Limnofasciculus baicalensis</taxon>
    </lineage>
</organism>
<dbReference type="Gene3D" id="3.30.540.10">
    <property type="entry name" value="Fructose-1,6-Bisphosphatase, subunit A, domain 1"/>
    <property type="match status" value="1"/>
</dbReference>
<dbReference type="EMBL" id="JAMZMM010000504">
    <property type="protein sequence ID" value="MCP2732187.1"/>
    <property type="molecule type" value="Genomic_DNA"/>
</dbReference>
<dbReference type="NCBIfam" id="TIGR01330">
    <property type="entry name" value="bisphos_HAL2"/>
    <property type="match status" value="1"/>
</dbReference>
<gene>
    <name evidence="11" type="ORF">NJ959_27530</name>
</gene>
<evidence type="ECO:0000256" key="2">
    <source>
        <dbReference type="ARBA" id="ARBA00009759"/>
    </source>
</evidence>
<comment type="catalytic activity">
    <reaction evidence="7">
        <text>adenosine 2',5'-bisphosphate + H2O = AMP + phosphate</text>
        <dbReference type="Rhea" id="RHEA:77643"/>
        <dbReference type="ChEBI" id="CHEBI:15377"/>
        <dbReference type="ChEBI" id="CHEBI:43474"/>
        <dbReference type="ChEBI" id="CHEBI:194156"/>
        <dbReference type="ChEBI" id="CHEBI:456215"/>
        <dbReference type="EC" id="3.1.3.7"/>
    </reaction>
    <physiologicalReaction direction="left-to-right" evidence="7">
        <dbReference type="Rhea" id="RHEA:77644"/>
    </physiologicalReaction>
</comment>
<evidence type="ECO:0000256" key="5">
    <source>
        <dbReference type="ARBA" id="ARBA00022801"/>
    </source>
</evidence>
<comment type="similarity">
    <text evidence="2">Belongs to the inositol monophosphatase superfamily.</text>
</comment>
<keyword evidence="12" id="KW-1185">Reference proteome</keyword>
<evidence type="ECO:0000256" key="3">
    <source>
        <dbReference type="ARBA" id="ARBA00012633"/>
    </source>
</evidence>
<dbReference type="GO" id="GO:0008441">
    <property type="term" value="F:3'(2'),5'-bisphosphate nucleotidase activity"/>
    <property type="evidence" value="ECO:0007669"/>
    <property type="project" value="UniProtKB-EC"/>
</dbReference>
<name>A0AAE3H0T8_9CYAN</name>
<feature type="binding site" evidence="10">
    <location>
        <position position="130"/>
    </location>
    <ligand>
        <name>Mg(2+)</name>
        <dbReference type="ChEBI" id="CHEBI:18420"/>
        <label>1</label>
        <note>catalytic</note>
    </ligand>
</feature>
<dbReference type="Pfam" id="PF00459">
    <property type="entry name" value="Inositol_P"/>
    <property type="match status" value="1"/>
</dbReference>
<evidence type="ECO:0000256" key="1">
    <source>
        <dbReference type="ARBA" id="ARBA00001946"/>
    </source>
</evidence>
<dbReference type="SUPFAM" id="SSF56655">
    <property type="entry name" value="Carbohydrate phosphatase"/>
    <property type="match status" value="1"/>
</dbReference>
<dbReference type="GO" id="GO:0000103">
    <property type="term" value="P:sulfate assimilation"/>
    <property type="evidence" value="ECO:0007669"/>
    <property type="project" value="TreeGrafter"/>
</dbReference>
<evidence type="ECO:0000256" key="10">
    <source>
        <dbReference type="PIRSR" id="PIRSR600760-2"/>
    </source>
</evidence>
<dbReference type="InterPro" id="IPR020583">
    <property type="entry name" value="Inositol_monoP_metal-BS"/>
</dbReference>
<dbReference type="InterPro" id="IPR000760">
    <property type="entry name" value="Inositol_monophosphatase-like"/>
</dbReference>
<dbReference type="PRINTS" id="PR00377">
    <property type="entry name" value="IMPHPHTASES"/>
</dbReference>
<keyword evidence="4 10" id="KW-0479">Metal-binding</keyword>
<accession>A0AAE3H0T8</accession>
<feature type="binding site" evidence="10">
    <location>
        <position position="132"/>
    </location>
    <ligand>
        <name>Mg(2+)</name>
        <dbReference type="ChEBI" id="CHEBI:18420"/>
        <label>1</label>
        <note>catalytic</note>
    </ligand>
</feature>
<proteinExistence type="inferred from homology"/>
<dbReference type="PROSITE" id="PS00629">
    <property type="entry name" value="IMP_1"/>
    <property type="match status" value="1"/>
</dbReference>
<dbReference type="GO" id="GO:0046872">
    <property type="term" value="F:metal ion binding"/>
    <property type="evidence" value="ECO:0007669"/>
    <property type="project" value="UniProtKB-KW"/>
</dbReference>
<dbReference type="PANTHER" id="PTHR43200">
    <property type="entry name" value="PHOSPHATASE"/>
    <property type="match status" value="1"/>
</dbReference>
<comment type="catalytic activity">
    <reaction evidence="8">
        <text>adenosine 3',5'-bisphosphate + H2O = AMP + phosphate</text>
        <dbReference type="Rhea" id="RHEA:10040"/>
        <dbReference type="ChEBI" id="CHEBI:15377"/>
        <dbReference type="ChEBI" id="CHEBI:43474"/>
        <dbReference type="ChEBI" id="CHEBI:58343"/>
        <dbReference type="ChEBI" id="CHEBI:456215"/>
        <dbReference type="EC" id="3.1.3.7"/>
    </reaction>
    <physiologicalReaction direction="left-to-right" evidence="8">
        <dbReference type="Rhea" id="RHEA:10041"/>
    </physiologicalReaction>
</comment>
<reference evidence="11" key="1">
    <citation type="submission" date="2022-06" db="EMBL/GenBank/DDBJ databases">
        <title>New cyanobacteria of genus Symplocastrum in benthos of Lake Baikal.</title>
        <authorList>
            <person name="Sorokovikova E."/>
            <person name="Tikhonova I."/>
            <person name="Krasnopeev A."/>
            <person name="Evseev P."/>
            <person name="Gladkikh A."/>
            <person name="Belykh O."/>
        </authorList>
    </citation>
    <scope>NUCLEOTIDE SEQUENCE</scope>
    <source>
        <strain evidence="11">BBK-W-15</strain>
    </source>
</reference>
<dbReference type="InterPro" id="IPR051090">
    <property type="entry name" value="Inositol_monoP_superfamily"/>
</dbReference>
<dbReference type="EC" id="3.1.3.7" evidence="3"/>
<keyword evidence="6 10" id="KW-0460">Magnesium</keyword>
<feature type="binding site" evidence="10">
    <location>
        <position position="77"/>
    </location>
    <ligand>
        <name>Mg(2+)</name>
        <dbReference type="ChEBI" id="CHEBI:18420"/>
        <label>1</label>
        <note>catalytic</note>
    </ligand>
</feature>
<dbReference type="RefSeq" id="WP_254014912.1">
    <property type="nucleotide sequence ID" value="NZ_JAMZMM010000504.1"/>
</dbReference>
<evidence type="ECO:0000313" key="12">
    <source>
        <dbReference type="Proteomes" id="UP001204953"/>
    </source>
</evidence>
<dbReference type="Gene3D" id="3.40.190.80">
    <property type="match status" value="1"/>
</dbReference>
<evidence type="ECO:0000313" key="11">
    <source>
        <dbReference type="EMBL" id="MCP2732187.1"/>
    </source>
</evidence>